<dbReference type="InterPro" id="IPR010147">
    <property type="entry name" value="CRISPR-assoc_prot_CasD"/>
</dbReference>
<gene>
    <name evidence="2" type="primary">cas5e</name>
    <name evidence="2" type="ORF">QE207_14445</name>
</gene>
<dbReference type="InterPro" id="IPR021124">
    <property type="entry name" value="CRISPR-assoc_prot_Cas5"/>
</dbReference>
<sequence>MSHPYLLLWLEGPLQSWGHDSRFGRRDSLPFPTKSGVMGIICAALGAAGPQEPLLARFAELDMQVLGFSRQEKNGTVALREPLLCDFHMVGSGYDDKDPWQRLLIPKTSDGKKAVGGGTKITYRYYLQDSAFAVLLAVPADLLTTIVEALQNPVWDLALGRKNCVPTEFIFQGQFSNLPDAEQAAEKMASEKQRVRDLKVVSGAVDGGEVLMLNDIPVAFGEQKRYRDRQVTLFSEKLASGSE</sequence>
<keyword evidence="1" id="KW-0051">Antiviral defense</keyword>
<dbReference type="Gene3D" id="3.30.70.2660">
    <property type="match status" value="1"/>
</dbReference>
<dbReference type="GO" id="GO:0043571">
    <property type="term" value="P:maintenance of CRISPR repeat elements"/>
    <property type="evidence" value="ECO:0007669"/>
    <property type="project" value="InterPro"/>
</dbReference>
<reference evidence="2" key="1">
    <citation type="submission" date="2023-04" db="EMBL/GenBank/DDBJ databases">
        <title>Genome dynamics across the evolutionary transition to endosymbiosis.</title>
        <authorList>
            <person name="Siozios S."/>
            <person name="Nadal-Jimenez P."/>
            <person name="Azagi T."/>
            <person name="Sprong H."/>
            <person name="Frost C.L."/>
            <person name="Parratt S.R."/>
            <person name="Taylor G."/>
            <person name="Brettell L."/>
            <person name="Lew K.C."/>
            <person name="Croft L."/>
            <person name="King K.C."/>
            <person name="Brockhurst M.A."/>
            <person name="Hypsa V."/>
            <person name="Novakova E."/>
            <person name="Darby A.C."/>
            <person name="Hurst G.D.D."/>
        </authorList>
    </citation>
    <scope>NUCLEOTIDE SEQUENCE</scope>
    <source>
        <strain evidence="2">AIh</strain>
    </source>
</reference>
<evidence type="ECO:0000313" key="3">
    <source>
        <dbReference type="Proteomes" id="UP001177597"/>
    </source>
</evidence>
<evidence type="ECO:0000256" key="1">
    <source>
        <dbReference type="ARBA" id="ARBA00023118"/>
    </source>
</evidence>
<organism evidence="2 3">
    <name type="scientific">Arsenophonus nasoniae</name>
    <name type="common">son-killer infecting Nasonia vitripennis</name>
    <dbReference type="NCBI Taxonomy" id="638"/>
    <lineage>
        <taxon>Bacteria</taxon>
        <taxon>Pseudomonadati</taxon>
        <taxon>Pseudomonadota</taxon>
        <taxon>Gammaproteobacteria</taxon>
        <taxon>Enterobacterales</taxon>
        <taxon>Morganellaceae</taxon>
        <taxon>Arsenophonus</taxon>
    </lineage>
</organism>
<evidence type="ECO:0000313" key="2">
    <source>
        <dbReference type="EMBL" id="WGL94871.1"/>
    </source>
</evidence>
<accession>A0AA95GI68</accession>
<dbReference type="Proteomes" id="UP001177597">
    <property type="component" value="Chromosome"/>
</dbReference>
<dbReference type="NCBIfam" id="TIGR01868">
    <property type="entry name" value="casD_Cas5e"/>
    <property type="match status" value="1"/>
</dbReference>
<dbReference type="RefSeq" id="WP_280629019.1">
    <property type="nucleotide sequence ID" value="NZ_CP123498.1"/>
</dbReference>
<name>A0AA95GI68_9GAMM</name>
<dbReference type="AlphaFoldDB" id="A0AA95GI68"/>
<dbReference type="CDD" id="cd09756">
    <property type="entry name" value="Cas5_I-E"/>
    <property type="match status" value="1"/>
</dbReference>
<dbReference type="InterPro" id="IPR013422">
    <property type="entry name" value="CRISPR-assoc_prot_Cas5_N"/>
</dbReference>
<protein>
    <submittedName>
        <fullName evidence="2">Type I-E CRISPR-associated protein Cas5/CasD</fullName>
    </submittedName>
</protein>
<dbReference type="GO" id="GO:0051607">
    <property type="term" value="P:defense response to virus"/>
    <property type="evidence" value="ECO:0007669"/>
    <property type="project" value="UniProtKB-KW"/>
</dbReference>
<dbReference type="NCBIfam" id="TIGR02593">
    <property type="entry name" value="CRISPR_cas5"/>
    <property type="match status" value="1"/>
</dbReference>
<dbReference type="EMBL" id="CP123498">
    <property type="protein sequence ID" value="WGL94871.1"/>
    <property type="molecule type" value="Genomic_DNA"/>
</dbReference>
<dbReference type="Pfam" id="PF09704">
    <property type="entry name" value="Cas_Cas5d"/>
    <property type="match status" value="1"/>
</dbReference>
<proteinExistence type="predicted"/>
<dbReference type="GO" id="GO:0003723">
    <property type="term" value="F:RNA binding"/>
    <property type="evidence" value="ECO:0007669"/>
    <property type="project" value="InterPro"/>
</dbReference>